<dbReference type="EMBL" id="CP130612">
    <property type="protein sequence ID" value="WKW10889.1"/>
    <property type="molecule type" value="Genomic_DNA"/>
</dbReference>
<dbReference type="GO" id="GO:0031419">
    <property type="term" value="F:cobalamin binding"/>
    <property type="evidence" value="ECO:0007669"/>
    <property type="project" value="InterPro"/>
</dbReference>
<sequence length="256" mass="28085">MADVAASIGSGSHVRGHHSSTRAQHHRGESPGTVQQERPHIGELDVARFIKILLSYDEQAAHAFANEMLDRGISAEQLYEQLFAEAARKLGDMWTCDDCSFYDVTLGTGRIQRLVREFSHQFLADNVYPGSTGRLLLCSASDEQHSLGLAVLAEFFVRDGWDVHVGPGLGSEALLDKVRETDYHIIGFSVAVTSRIAKLQQDIRRVRQVSRNRDIRIMLGGSLITEDPSLAERIGADGYANDAASAIAAARRLLTA</sequence>
<dbReference type="SUPFAM" id="SSF52242">
    <property type="entry name" value="Cobalamin (vitamin B12)-binding domain"/>
    <property type="match status" value="1"/>
</dbReference>
<dbReference type="InterPro" id="IPR036724">
    <property type="entry name" value="Cobalamin-bd_sf"/>
</dbReference>
<dbReference type="Gene3D" id="1.10.1240.10">
    <property type="entry name" value="Methionine synthase domain"/>
    <property type="match status" value="1"/>
</dbReference>
<evidence type="ECO:0000313" key="5">
    <source>
        <dbReference type="Proteomes" id="UP001229955"/>
    </source>
</evidence>
<accession>A0AA49Q5Y5</accession>
<evidence type="ECO:0000259" key="2">
    <source>
        <dbReference type="PROSITE" id="PS51332"/>
    </source>
</evidence>
<dbReference type="InterPro" id="IPR036594">
    <property type="entry name" value="Meth_synthase_dom"/>
</dbReference>
<evidence type="ECO:0000313" key="3">
    <source>
        <dbReference type="EMBL" id="WKW10889.1"/>
    </source>
</evidence>
<feature type="domain" description="B12-binding" evidence="2">
    <location>
        <begin position="132"/>
        <end position="256"/>
    </location>
</feature>
<reference evidence="3" key="1">
    <citation type="submission" date="2023-07" db="EMBL/GenBank/DDBJ databases">
        <authorList>
            <person name="Haufschild T."/>
            <person name="Kallscheuer N."/>
            <person name="Hammer J."/>
            <person name="Kohn T."/>
            <person name="Kabuu M."/>
            <person name="Jogler M."/>
            <person name="Wohfarth N."/>
            <person name="Heuer A."/>
            <person name="Rohde M."/>
            <person name="van Teeseling M.C.F."/>
            <person name="Jogler C."/>
        </authorList>
    </citation>
    <scope>NUCLEOTIDE SEQUENCE</scope>
    <source>
        <strain evidence="3">Strain 138</strain>
        <strain evidence="4">Strain 318</strain>
    </source>
</reference>
<dbReference type="PROSITE" id="PS51332">
    <property type="entry name" value="B12_BINDING"/>
    <property type="match status" value="1"/>
</dbReference>
<keyword evidence="5" id="KW-1185">Reference proteome</keyword>
<dbReference type="AlphaFoldDB" id="A0AA49Q3N3"/>
<name>A0AA49Q3N3_9BACT</name>
<dbReference type="InterPro" id="IPR006158">
    <property type="entry name" value="Cobalamin-bd"/>
</dbReference>
<accession>A0AA49Q3N3</accession>
<dbReference type="RefSeq" id="WP_367886599.1">
    <property type="nucleotide sequence ID" value="NZ_CP130612.1"/>
</dbReference>
<evidence type="ECO:0000313" key="4">
    <source>
        <dbReference type="EMBL" id="WKW13798.1"/>
    </source>
</evidence>
<organism evidence="3">
    <name type="scientific">Pseudogemmatithrix spongiicola</name>
    <dbReference type="NCBI Taxonomy" id="3062599"/>
    <lineage>
        <taxon>Bacteria</taxon>
        <taxon>Pseudomonadati</taxon>
        <taxon>Gemmatimonadota</taxon>
        <taxon>Gemmatimonadia</taxon>
        <taxon>Gemmatimonadales</taxon>
        <taxon>Gemmatimonadaceae</taxon>
        <taxon>Pseudogemmatithrix</taxon>
    </lineage>
</organism>
<dbReference type="InterPro" id="IPR003759">
    <property type="entry name" value="Cbl-bd_cap"/>
</dbReference>
<dbReference type="EMBL" id="CP130613">
    <property type="protein sequence ID" value="WKW13798.1"/>
    <property type="molecule type" value="Genomic_DNA"/>
</dbReference>
<dbReference type="CDD" id="cd02065">
    <property type="entry name" value="B12-binding_like"/>
    <property type="match status" value="1"/>
</dbReference>
<dbReference type="Pfam" id="PF02607">
    <property type="entry name" value="B12-binding_2"/>
    <property type="match status" value="1"/>
</dbReference>
<dbReference type="KEGG" id="pspc:Strain318_000122"/>
<dbReference type="Gene3D" id="3.40.50.280">
    <property type="entry name" value="Cobalamin-binding domain"/>
    <property type="match status" value="1"/>
</dbReference>
<dbReference type="Proteomes" id="UP001229955">
    <property type="component" value="Chromosome"/>
</dbReference>
<dbReference type="Pfam" id="PF02310">
    <property type="entry name" value="B12-binding"/>
    <property type="match status" value="1"/>
</dbReference>
<proteinExistence type="predicted"/>
<evidence type="ECO:0000256" key="1">
    <source>
        <dbReference type="SAM" id="MobiDB-lite"/>
    </source>
</evidence>
<protein>
    <submittedName>
        <fullName evidence="3">Cobalamin B12-binding domain-containing protein</fullName>
    </submittedName>
</protein>
<feature type="region of interest" description="Disordered" evidence="1">
    <location>
        <begin position="1"/>
        <end position="38"/>
    </location>
</feature>
<dbReference type="GO" id="GO:0046872">
    <property type="term" value="F:metal ion binding"/>
    <property type="evidence" value="ECO:0007669"/>
    <property type="project" value="InterPro"/>
</dbReference>
<feature type="compositionally biased region" description="Basic residues" evidence="1">
    <location>
        <begin position="14"/>
        <end position="25"/>
    </location>
</feature>
<gene>
    <name evidence="3" type="ORF">Strain138_000122</name>
    <name evidence="4" type="ORF">Strain318_000122</name>
</gene>